<reference evidence="2 3" key="1">
    <citation type="submission" date="2019-05" db="EMBL/GenBank/DDBJ databases">
        <title>Emergence of the Ug99 lineage of the wheat stem rust pathogen through somatic hybridization.</title>
        <authorList>
            <person name="Li F."/>
            <person name="Upadhyaya N.M."/>
            <person name="Sperschneider J."/>
            <person name="Matny O."/>
            <person name="Nguyen-Phuc H."/>
            <person name="Mago R."/>
            <person name="Raley C."/>
            <person name="Miller M.E."/>
            <person name="Silverstein K.A.T."/>
            <person name="Henningsen E."/>
            <person name="Hirsch C.D."/>
            <person name="Visser B."/>
            <person name="Pretorius Z.A."/>
            <person name="Steffenson B.J."/>
            <person name="Schwessinger B."/>
            <person name="Dodds P.N."/>
            <person name="Figueroa M."/>
        </authorList>
    </citation>
    <scope>NUCLEOTIDE SEQUENCE [LARGE SCALE GENOMIC DNA]</scope>
    <source>
        <strain evidence="2">21-0</strain>
    </source>
</reference>
<organism evidence="2 3">
    <name type="scientific">Puccinia graminis f. sp. tritici</name>
    <dbReference type="NCBI Taxonomy" id="56615"/>
    <lineage>
        <taxon>Eukaryota</taxon>
        <taxon>Fungi</taxon>
        <taxon>Dikarya</taxon>
        <taxon>Basidiomycota</taxon>
        <taxon>Pucciniomycotina</taxon>
        <taxon>Pucciniomycetes</taxon>
        <taxon>Pucciniales</taxon>
        <taxon>Pucciniaceae</taxon>
        <taxon>Puccinia</taxon>
    </lineage>
</organism>
<gene>
    <name evidence="2" type="ORF">PGT21_027414</name>
</gene>
<keyword evidence="3" id="KW-1185">Reference proteome</keyword>
<accession>A0A5B0PJB0</accession>
<dbReference type="EMBL" id="VSWC01000054">
    <property type="protein sequence ID" value="KAA1099999.1"/>
    <property type="molecule type" value="Genomic_DNA"/>
</dbReference>
<proteinExistence type="predicted"/>
<evidence type="ECO:0000313" key="3">
    <source>
        <dbReference type="Proteomes" id="UP000324748"/>
    </source>
</evidence>
<comment type="caution">
    <text evidence="2">The sequence shown here is derived from an EMBL/GenBank/DDBJ whole genome shotgun (WGS) entry which is preliminary data.</text>
</comment>
<evidence type="ECO:0000313" key="2">
    <source>
        <dbReference type="EMBL" id="KAA1099999.1"/>
    </source>
</evidence>
<protein>
    <submittedName>
        <fullName evidence="2">Uncharacterized protein</fullName>
    </submittedName>
</protein>
<feature type="region of interest" description="Disordered" evidence="1">
    <location>
        <begin position="1"/>
        <end position="32"/>
    </location>
</feature>
<dbReference type="Proteomes" id="UP000324748">
    <property type="component" value="Unassembled WGS sequence"/>
</dbReference>
<sequence length="59" mass="6311">MLLNIVSNSVSKSASGDDQTLSKPYNPLNGDQSIKENLQQAMATSPNQCAGNSTRSRIE</sequence>
<dbReference type="AlphaFoldDB" id="A0A5B0PJB0"/>
<evidence type="ECO:0000256" key="1">
    <source>
        <dbReference type="SAM" id="MobiDB-lite"/>
    </source>
</evidence>
<name>A0A5B0PJB0_PUCGR</name>